<keyword evidence="4" id="KW-1003">Cell membrane</keyword>
<feature type="transmembrane region" description="Helical" evidence="14">
    <location>
        <begin position="372"/>
        <end position="389"/>
    </location>
</feature>
<evidence type="ECO:0000313" key="15">
    <source>
        <dbReference type="EMBL" id="KIG13030.1"/>
    </source>
</evidence>
<comment type="caution">
    <text evidence="15">The sequence shown here is derived from an EMBL/GenBank/DDBJ whole genome shotgun (WGS) entry which is preliminary data.</text>
</comment>
<evidence type="ECO:0000256" key="13">
    <source>
        <dbReference type="RuleBase" id="RU362091"/>
    </source>
</evidence>
<keyword evidence="5 14" id="KW-0812">Transmembrane</keyword>
<dbReference type="GO" id="GO:0015824">
    <property type="term" value="P:proline transport"/>
    <property type="evidence" value="ECO:0007669"/>
    <property type="project" value="TreeGrafter"/>
</dbReference>
<dbReference type="PROSITE" id="PS50283">
    <property type="entry name" value="NA_SOLUT_SYMP_3"/>
    <property type="match status" value="1"/>
</dbReference>
<proteinExistence type="inferred from homology"/>
<evidence type="ECO:0000256" key="1">
    <source>
        <dbReference type="ARBA" id="ARBA00004651"/>
    </source>
</evidence>
<feature type="transmembrane region" description="Helical" evidence="14">
    <location>
        <begin position="123"/>
        <end position="151"/>
    </location>
</feature>
<dbReference type="InterPro" id="IPR018212">
    <property type="entry name" value="Na/solute_symporter_CS"/>
</dbReference>
<feature type="transmembrane region" description="Helical" evidence="14">
    <location>
        <begin position="452"/>
        <end position="471"/>
    </location>
</feature>
<evidence type="ECO:0000256" key="12">
    <source>
        <dbReference type="ARBA" id="ARBA00033708"/>
    </source>
</evidence>
<feature type="transmembrane region" description="Helical" evidence="14">
    <location>
        <begin position="157"/>
        <end position="178"/>
    </location>
</feature>
<dbReference type="InterPro" id="IPR001734">
    <property type="entry name" value="Na/solute_symporter"/>
</dbReference>
<dbReference type="InterPro" id="IPR050277">
    <property type="entry name" value="Sodium:Solute_Symporter"/>
</dbReference>
<feature type="transmembrane region" description="Helical" evidence="14">
    <location>
        <begin position="328"/>
        <end position="351"/>
    </location>
</feature>
<dbReference type="EMBL" id="JMCC02000110">
    <property type="protein sequence ID" value="KIG13030.1"/>
    <property type="molecule type" value="Genomic_DNA"/>
</dbReference>
<dbReference type="RefSeq" id="WP_052556566.1">
    <property type="nucleotide sequence ID" value="NZ_JMCC02000110.1"/>
</dbReference>
<evidence type="ECO:0000256" key="8">
    <source>
        <dbReference type="ARBA" id="ARBA00023053"/>
    </source>
</evidence>
<reference evidence="15 16" key="1">
    <citation type="submission" date="2014-12" db="EMBL/GenBank/DDBJ databases">
        <title>Genome assembly of Enhygromyxa salina DSM 15201.</title>
        <authorList>
            <person name="Sharma G."/>
            <person name="Subramanian S."/>
        </authorList>
    </citation>
    <scope>NUCLEOTIDE SEQUENCE [LARGE SCALE GENOMIC DNA]</scope>
    <source>
        <strain evidence="15 16">DSM 15201</strain>
    </source>
</reference>
<keyword evidence="7 14" id="KW-1133">Transmembrane helix</keyword>
<protein>
    <submittedName>
        <fullName evidence="15">Na+/solute symporter</fullName>
    </submittedName>
</protein>
<dbReference type="PANTHER" id="PTHR48086">
    <property type="entry name" value="SODIUM/PROLINE SYMPORTER-RELATED"/>
    <property type="match status" value="1"/>
</dbReference>
<accession>A0A0C2CTS9</accession>
<evidence type="ECO:0000256" key="2">
    <source>
        <dbReference type="ARBA" id="ARBA00006434"/>
    </source>
</evidence>
<evidence type="ECO:0000256" key="11">
    <source>
        <dbReference type="ARBA" id="ARBA00023201"/>
    </source>
</evidence>
<evidence type="ECO:0000256" key="6">
    <source>
        <dbReference type="ARBA" id="ARBA00022847"/>
    </source>
</evidence>
<evidence type="ECO:0000256" key="10">
    <source>
        <dbReference type="ARBA" id="ARBA00023136"/>
    </source>
</evidence>
<evidence type="ECO:0000256" key="4">
    <source>
        <dbReference type="ARBA" id="ARBA00022475"/>
    </source>
</evidence>
<feature type="transmembrane region" description="Helical" evidence="14">
    <location>
        <begin position="281"/>
        <end position="302"/>
    </location>
</feature>
<keyword evidence="10 14" id="KW-0472">Membrane</keyword>
<organism evidence="15 16">
    <name type="scientific">Enhygromyxa salina</name>
    <dbReference type="NCBI Taxonomy" id="215803"/>
    <lineage>
        <taxon>Bacteria</taxon>
        <taxon>Pseudomonadati</taxon>
        <taxon>Myxococcota</taxon>
        <taxon>Polyangia</taxon>
        <taxon>Nannocystales</taxon>
        <taxon>Nannocystaceae</taxon>
        <taxon>Enhygromyxa</taxon>
    </lineage>
</organism>
<feature type="transmembrane region" description="Helical" evidence="14">
    <location>
        <begin position="6"/>
        <end position="26"/>
    </location>
</feature>
<evidence type="ECO:0000313" key="16">
    <source>
        <dbReference type="Proteomes" id="UP000031599"/>
    </source>
</evidence>
<dbReference type="CDD" id="cd10322">
    <property type="entry name" value="SLC5sbd"/>
    <property type="match status" value="1"/>
</dbReference>
<keyword evidence="8" id="KW-0915">Sodium</keyword>
<feature type="transmembrane region" description="Helical" evidence="14">
    <location>
        <begin position="185"/>
        <end position="206"/>
    </location>
</feature>
<gene>
    <name evidence="15" type="ORF">DB30_00804</name>
</gene>
<keyword evidence="11" id="KW-0739">Sodium transport</keyword>
<comment type="catalytic activity">
    <reaction evidence="12">
        <text>L-proline(in) + Na(+)(in) = L-proline(out) + Na(+)(out)</text>
        <dbReference type="Rhea" id="RHEA:28967"/>
        <dbReference type="ChEBI" id="CHEBI:29101"/>
        <dbReference type="ChEBI" id="CHEBI:60039"/>
    </reaction>
</comment>
<evidence type="ECO:0000256" key="14">
    <source>
        <dbReference type="SAM" id="Phobius"/>
    </source>
</evidence>
<feature type="transmembrane region" description="Helical" evidence="14">
    <location>
        <begin position="395"/>
        <end position="417"/>
    </location>
</feature>
<dbReference type="GO" id="GO:0005886">
    <property type="term" value="C:plasma membrane"/>
    <property type="evidence" value="ECO:0007669"/>
    <property type="project" value="UniProtKB-SubCell"/>
</dbReference>
<dbReference type="Pfam" id="PF00474">
    <property type="entry name" value="SSF"/>
    <property type="match status" value="1"/>
</dbReference>
<dbReference type="PROSITE" id="PS00457">
    <property type="entry name" value="NA_SOLUT_SYMP_2"/>
    <property type="match status" value="1"/>
</dbReference>
<evidence type="ECO:0000256" key="9">
    <source>
        <dbReference type="ARBA" id="ARBA00023065"/>
    </source>
</evidence>
<evidence type="ECO:0000256" key="7">
    <source>
        <dbReference type="ARBA" id="ARBA00022989"/>
    </source>
</evidence>
<name>A0A0C2CTS9_9BACT</name>
<keyword evidence="3" id="KW-0813">Transport</keyword>
<feature type="transmembrane region" description="Helical" evidence="14">
    <location>
        <begin position="74"/>
        <end position="102"/>
    </location>
</feature>
<keyword evidence="6" id="KW-0769">Symport</keyword>
<dbReference type="Proteomes" id="UP000031599">
    <property type="component" value="Unassembled WGS sequence"/>
</dbReference>
<evidence type="ECO:0000256" key="5">
    <source>
        <dbReference type="ARBA" id="ARBA00022692"/>
    </source>
</evidence>
<dbReference type="PANTHER" id="PTHR48086:SF3">
    <property type="entry name" value="SODIUM_PROLINE SYMPORTER"/>
    <property type="match status" value="1"/>
</dbReference>
<sequence>MSAPAIRLIVILVYFAIVLVIGALAFRSTQATAEDYFLGGRTAKTVVLFMALFGTNITPFVLMGIPGLAYHHGIAVFGLNAAIVVLGIPLSFWIIGYPAWIASKRLGVVTPAELYARRFDARWFGWLMFAVFFIYTVPYMVTAVAGVGIAVDVLSEGAIGFELAAAGILLITLAYTSLGGMKATMWTNVFQGAVFLGFSLLAFFLISDDLGGLSALMQRVQEASPQLFERPAHASGQGPFAPGAWASWALAIALTVIAFPHMLVRIFAAKDVRALKNACRYYPLAMIVLWVPAVLFGMWATVDHPGLVGRASDAVFPMLVLDHLGPTLQGVALAGILAAVMSTLDAQMLTLSSMLTRDVLPQALGERHPVRLGRLFLVGLAALTWWIVVNKPASIFKLAGVSFSGYVTLVPTLLLGLRWRRFTVWGATASLVLGNLVLAASFAGWIPGLGLLPVAWGLMAAIVGAVVGSLFSPPTAPSVVEAVIGPVERALRGG</sequence>
<feature type="transmembrane region" description="Helical" evidence="14">
    <location>
        <begin position="424"/>
        <end position="446"/>
    </location>
</feature>
<keyword evidence="9" id="KW-0406">Ion transport</keyword>
<feature type="transmembrane region" description="Helical" evidence="14">
    <location>
        <begin position="46"/>
        <end position="68"/>
    </location>
</feature>
<dbReference type="GO" id="GO:0005298">
    <property type="term" value="F:proline:sodium symporter activity"/>
    <property type="evidence" value="ECO:0007669"/>
    <property type="project" value="TreeGrafter"/>
</dbReference>
<comment type="similarity">
    <text evidence="2 13">Belongs to the sodium:solute symporter (SSF) (TC 2.A.21) family.</text>
</comment>
<feature type="transmembrane region" description="Helical" evidence="14">
    <location>
        <begin position="245"/>
        <end position="269"/>
    </location>
</feature>
<dbReference type="Gene3D" id="1.20.1730.10">
    <property type="entry name" value="Sodium/glucose cotransporter"/>
    <property type="match status" value="1"/>
</dbReference>
<dbReference type="InterPro" id="IPR038377">
    <property type="entry name" value="Na/Glc_symporter_sf"/>
</dbReference>
<dbReference type="GO" id="GO:0015193">
    <property type="term" value="F:L-proline transmembrane transporter activity"/>
    <property type="evidence" value="ECO:0007669"/>
    <property type="project" value="TreeGrafter"/>
</dbReference>
<evidence type="ECO:0000256" key="3">
    <source>
        <dbReference type="ARBA" id="ARBA00022448"/>
    </source>
</evidence>
<comment type="subcellular location">
    <subcellularLocation>
        <location evidence="1">Cell membrane</location>
        <topology evidence="1">Multi-pass membrane protein</topology>
    </subcellularLocation>
</comment>
<dbReference type="AlphaFoldDB" id="A0A0C2CTS9"/>